<dbReference type="AlphaFoldDB" id="A0A369CJL2"/>
<evidence type="ECO:0008006" key="4">
    <source>
        <dbReference type="Google" id="ProtNLM"/>
    </source>
</evidence>
<protein>
    <recommendedName>
        <fullName evidence="4">SnoaL-like protein</fullName>
    </recommendedName>
</protein>
<evidence type="ECO:0000256" key="1">
    <source>
        <dbReference type="SAM" id="SignalP"/>
    </source>
</evidence>
<evidence type="ECO:0000313" key="2">
    <source>
        <dbReference type="EMBL" id="RCX33488.1"/>
    </source>
</evidence>
<accession>A0A369CJL2</accession>
<dbReference type="EMBL" id="QPJY01000001">
    <property type="protein sequence ID" value="RCX33488.1"/>
    <property type="molecule type" value="Genomic_DNA"/>
</dbReference>
<sequence>MQRISLLVSLFTSLLIGGNAVASTSVDQAEQLFERYTALEQAYDPAILELYADDAMVTRVQLLPDGTRKVNQLEGRWYKDLVRQMLPRAKVEPDTISYSQMSFTGLEDGRVEVRGMRHSARQDRYQPIQMVVGPTATGEWRILEERVVVVREE</sequence>
<name>A0A369CJL2_9GAMM</name>
<comment type="caution">
    <text evidence="2">The sequence shown here is derived from an EMBL/GenBank/DDBJ whole genome shotgun (WGS) entry which is preliminary data.</text>
</comment>
<evidence type="ECO:0000313" key="3">
    <source>
        <dbReference type="Proteomes" id="UP000252707"/>
    </source>
</evidence>
<dbReference type="Proteomes" id="UP000252707">
    <property type="component" value="Unassembled WGS sequence"/>
</dbReference>
<reference evidence="2 3" key="1">
    <citation type="submission" date="2018-07" db="EMBL/GenBank/DDBJ databases">
        <title>Genomic Encyclopedia of Type Strains, Phase IV (KMG-IV): sequencing the most valuable type-strain genomes for metagenomic binning, comparative biology and taxonomic classification.</title>
        <authorList>
            <person name="Goeker M."/>
        </authorList>
    </citation>
    <scope>NUCLEOTIDE SEQUENCE [LARGE SCALE GENOMIC DNA]</scope>
    <source>
        <strain evidence="2 3">DSM 26407</strain>
    </source>
</reference>
<organism evidence="2 3">
    <name type="scientific">Thioalbus denitrificans</name>
    <dbReference type="NCBI Taxonomy" id="547122"/>
    <lineage>
        <taxon>Bacteria</taxon>
        <taxon>Pseudomonadati</taxon>
        <taxon>Pseudomonadota</taxon>
        <taxon>Gammaproteobacteria</taxon>
        <taxon>Chromatiales</taxon>
        <taxon>Ectothiorhodospiraceae</taxon>
        <taxon>Thioalbus</taxon>
    </lineage>
</organism>
<gene>
    <name evidence="2" type="ORF">DFQ59_101792</name>
</gene>
<feature type="chain" id="PRO_5016927218" description="SnoaL-like protein" evidence="1">
    <location>
        <begin position="23"/>
        <end position="153"/>
    </location>
</feature>
<keyword evidence="3" id="KW-1185">Reference proteome</keyword>
<proteinExistence type="predicted"/>
<keyword evidence="1" id="KW-0732">Signal</keyword>
<feature type="signal peptide" evidence="1">
    <location>
        <begin position="1"/>
        <end position="22"/>
    </location>
</feature>